<dbReference type="EMBL" id="LSRX01000379">
    <property type="protein sequence ID" value="OLP98973.1"/>
    <property type="molecule type" value="Genomic_DNA"/>
</dbReference>
<proteinExistence type="predicted"/>
<gene>
    <name evidence="1" type="ORF">AK812_SmicGene18540</name>
</gene>
<evidence type="ECO:0000313" key="1">
    <source>
        <dbReference type="EMBL" id="OLP98973.1"/>
    </source>
</evidence>
<evidence type="ECO:0000313" key="2">
    <source>
        <dbReference type="Proteomes" id="UP000186817"/>
    </source>
</evidence>
<organism evidence="1 2">
    <name type="scientific">Symbiodinium microadriaticum</name>
    <name type="common">Dinoflagellate</name>
    <name type="synonym">Zooxanthella microadriatica</name>
    <dbReference type="NCBI Taxonomy" id="2951"/>
    <lineage>
        <taxon>Eukaryota</taxon>
        <taxon>Sar</taxon>
        <taxon>Alveolata</taxon>
        <taxon>Dinophyceae</taxon>
        <taxon>Suessiales</taxon>
        <taxon>Symbiodiniaceae</taxon>
        <taxon>Symbiodinium</taxon>
    </lineage>
</organism>
<name>A0A1Q9DUW1_SYMMI</name>
<protein>
    <submittedName>
        <fullName evidence="1">Uncharacterized protein</fullName>
    </submittedName>
</protein>
<dbReference type="OrthoDB" id="10451366at2759"/>
<dbReference type="AlphaFoldDB" id="A0A1Q9DUW1"/>
<accession>A0A1Q9DUW1</accession>
<keyword evidence="2" id="KW-1185">Reference proteome</keyword>
<comment type="caution">
    <text evidence="1">The sequence shown here is derived from an EMBL/GenBank/DDBJ whole genome shotgun (WGS) entry which is preliminary data.</text>
</comment>
<dbReference type="Proteomes" id="UP000186817">
    <property type="component" value="Unassembled WGS sequence"/>
</dbReference>
<reference evidence="1 2" key="1">
    <citation type="submission" date="2016-02" db="EMBL/GenBank/DDBJ databases">
        <title>Genome analysis of coral dinoflagellate symbionts highlights evolutionary adaptations to a symbiotic lifestyle.</title>
        <authorList>
            <person name="Aranda M."/>
            <person name="Li Y."/>
            <person name="Liew Y.J."/>
            <person name="Baumgarten S."/>
            <person name="Simakov O."/>
            <person name="Wilson M."/>
            <person name="Piel J."/>
            <person name="Ashoor H."/>
            <person name="Bougouffa S."/>
            <person name="Bajic V.B."/>
            <person name="Ryu T."/>
            <person name="Ravasi T."/>
            <person name="Bayer T."/>
            <person name="Micklem G."/>
            <person name="Kim H."/>
            <person name="Bhak J."/>
            <person name="Lajeunesse T.C."/>
            <person name="Voolstra C.R."/>
        </authorList>
    </citation>
    <scope>NUCLEOTIDE SEQUENCE [LARGE SCALE GENOMIC DNA]</scope>
    <source>
        <strain evidence="1 2">CCMP2467</strain>
    </source>
</reference>
<sequence length="117" mass="12459">MGPRRQGDLFAFSTARLTLANPGWTDEGARDDAGIPPLSLQLRALARIGSGAAGIPEEREQLELAEALLGRGGAGHLEQCLEVFVGNIEEERTSLAAVLIDFMASLGHVRHVTARSL</sequence>